<dbReference type="Pfam" id="PF04149">
    <property type="entry name" value="DUF397"/>
    <property type="match status" value="1"/>
</dbReference>
<evidence type="ECO:0000313" key="2">
    <source>
        <dbReference type="EMBL" id="KND39002.1"/>
    </source>
</evidence>
<evidence type="ECO:0000259" key="1">
    <source>
        <dbReference type="Pfam" id="PF04149"/>
    </source>
</evidence>
<accession>A0A0L0KL80</accession>
<reference evidence="3" key="1">
    <citation type="submission" date="2014-07" db="EMBL/GenBank/DDBJ databases">
        <title>Genome sequencing of plant-pathogenic Streptomyces species.</title>
        <authorList>
            <person name="Harrison J."/>
            <person name="Sapp M."/>
            <person name="Thwaites R."/>
            <person name="Studholme D.J."/>
        </authorList>
    </citation>
    <scope>NUCLEOTIDE SEQUENCE [LARGE SCALE GENOMIC DNA]</scope>
    <source>
        <strain evidence="3">NCPPB 4445</strain>
    </source>
</reference>
<protein>
    <recommendedName>
        <fullName evidence="1">DUF397 domain-containing protein</fullName>
    </recommendedName>
</protein>
<dbReference type="Proteomes" id="UP000037151">
    <property type="component" value="Unassembled WGS sequence"/>
</dbReference>
<name>A0A0L0KL80_9ACTN</name>
<organism evidence="2 3">
    <name type="scientific">Streptomyces acidiscabies</name>
    <dbReference type="NCBI Taxonomy" id="42234"/>
    <lineage>
        <taxon>Bacteria</taxon>
        <taxon>Bacillati</taxon>
        <taxon>Actinomycetota</taxon>
        <taxon>Actinomycetes</taxon>
        <taxon>Kitasatosporales</taxon>
        <taxon>Streptomycetaceae</taxon>
        <taxon>Streptomyces</taxon>
    </lineage>
</organism>
<dbReference type="RefSeq" id="WP_050369640.1">
    <property type="nucleotide sequence ID" value="NZ_KQ257803.1"/>
</dbReference>
<evidence type="ECO:0000313" key="3">
    <source>
        <dbReference type="Proteomes" id="UP000037151"/>
    </source>
</evidence>
<dbReference type="EMBL" id="JPPY01000033">
    <property type="protein sequence ID" value="KND39002.1"/>
    <property type="molecule type" value="Genomic_DNA"/>
</dbReference>
<dbReference type="AlphaFoldDB" id="A0A0L0KL80"/>
<comment type="caution">
    <text evidence="2">The sequence shown here is derived from an EMBL/GenBank/DDBJ whole genome shotgun (WGS) entry which is preliminary data.</text>
</comment>
<dbReference type="InterPro" id="IPR007278">
    <property type="entry name" value="DUF397"/>
</dbReference>
<gene>
    <name evidence="2" type="ORF">IQ63_05555</name>
</gene>
<dbReference type="OrthoDB" id="4559404at2"/>
<feature type="domain" description="DUF397" evidence="1">
    <location>
        <begin position="14"/>
        <end position="65"/>
    </location>
</feature>
<dbReference type="PATRIC" id="fig|42234.21.peg.1146"/>
<sequence>MSQYSIADASTIDAAWQKASASGGDGNCVELAPYDGLIVIRDSKFPDGPAILCSRSQVTTLLAGVMRGAFNKE</sequence>
<proteinExistence type="predicted"/>